<dbReference type="Proteomes" id="UP001516400">
    <property type="component" value="Unassembled WGS sequence"/>
</dbReference>
<evidence type="ECO:0008006" key="4">
    <source>
        <dbReference type="Google" id="ProtNLM"/>
    </source>
</evidence>
<sequence length="487" mass="56624">MEADSNVIVTGNKSRETEAEKIEVDNNGSEPKKRPSTAPLRSCFNAIVKGKKIHLDIKTLELIIVDELRIKIEHIDPKLRQILPYMLVSYVKSWPGWIKNGEYLNGSLKIDDWFSKFQQYTTFKLQYLIQKEYPKVLNEIINEDLNSCETQTENLFMGGKPFSSFSLNFEGPPTLLNTLIFSSHDDDIISAKHPMKPWSEGLNLQQLINWPNLEIEFCSPFMTITRRMVPNYLRYLANVNDLMSIRKQDFIEEVRVNSDSYRTEYSVPFLGMYLMSYIQYLKTLKLDNQKFIEMQTFLSEFFKDVVELSQECENRFHNSTAICFNIGRCRYVRNKKAANICTQSINNPPPSVGFCEVITPRCSIELKKLYTDQITGIDSDNPIMLSSYFATTQEVLDKKSSLPTLVGNAPSMMYSCYYCKKQYEGTYAVNAILKHFQDEHKMEHEIRCYQCKKQYNVADLSQTRWYHSCVHNPNAKNPNLVNIFSKQ</sequence>
<evidence type="ECO:0000313" key="3">
    <source>
        <dbReference type="Proteomes" id="UP001516400"/>
    </source>
</evidence>
<gene>
    <name evidence="2" type="ORF">HHI36_015679</name>
</gene>
<evidence type="ECO:0000313" key="2">
    <source>
        <dbReference type="EMBL" id="KAL3274270.1"/>
    </source>
</evidence>
<evidence type="ECO:0000256" key="1">
    <source>
        <dbReference type="SAM" id="MobiDB-lite"/>
    </source>
</evidence>
<feature type="compositionally biased region" description="Basic and acidic residues" evidence="1">
    <location>
        <begin position="13"/>
        <end position="24"/>
    </location>
</feature>
<reference evidence="2 3" key="1">
    <citation type="journal article" date="2021" name="BMC Biol.">
        <title>Horizontally acquired antibacterial genes associated with adaptive radiation of ladybird beetles.</title>
        <authorList>
            <person name="Li H.S."/>
            <person name="Tang X.F."/>
            <person name="Huang Y.H."/>
            <person name="Xu Z.Y."/>
            <person name="Chen M.L."/>
            <person name="Du X.Y."/>
            <person name="Qiu B.Y."/>
            <person name="Chen P.T."/>
            <person name="Zhang W."/>
            <person name="Slipinski A."/>
            <person name="Escalona H.E."/>
            <person name="Waterhouse R.M."/>
            <person name="Zwick A."/>
            <person name="Pang H."/>
        </authorList>
    </citation>
    <scope>NUCLEOTIDE SEQUENCE [LARGE SCALE GENOMIC DNA]</scope>
    <source>
        <strain evidence="2">SYSU2018</strain>
    </source>
</reference>
<proteinExistence type="predicted"/>
<accession>A0ABD2N6D9</accession>
<dbReference type="AlphaFoldDB" id="A0ABD2N6D9"/>
<protein>
    <recommendedName>
        <fullName evidence="4">C2H2-type domain-containing protein</fullName>
    </recommendedName>
</protein>
<dbReference type="EMBL" id="JABFTP020000062">
    <property type="protein sequence ID" value="KAL3274270.1"/>
    <property type="molecule type" value="Genomic_DNA"/>
</dbReference>
<keyword evidence="3" id="KW-1185">Reference proteome</keyword>
<organism evidence="2 3">
    <name type="scientific">Cryptolaemus montrouzieri</name>
    <dbReference type="NCBI Taxonomy" id="559131"/>
    <lineage>
        <taxon>Eukaryota</taxon>
        <taxon>Metazoa</taxon>
        <taxon>Ecdysozoa</taxon>
        <taxon>Arthropoda</taxon>
        <taxon>Hexapoda</taxon>
        <taxon>Insecta</taxon>
        <taxon>Pterygota</taxon>
        <taxon>Neoptera</taxon>
        <taxon>Endopterygota</taxon>
        <taxon>Coleoptera</taxon>
        <taxon>Polyphaga</taxon>
        <taxon>Cucujiformia</taxon>
        <taxon>Coccinelloidea</taxon>
        <taxon>Coccinellidae</taxon>
        <taxon>Scymninae</taxon>
        <taxon>Scymnini</taxon>
        <taxon>Cryptolaemus</taxon>
    </lineage>
</organism>
<name>A0ABD2N6D9_9CUCU</name>
<comment type="caution">
    <text evidence="2">The sequence shown here is derived from an EMBL/GenBank/DDBJ whole genome shotgun (WGS) entry which is preliminary data.</text>
</comment>
<feature type="region of interest" description="Disordered" evidence="1">
    <location>
        <begin position="1"/>
        <end position="37"/>
    </location>
</feature>